<keyword evidence="11 14" id="KW-0139">CF(1)</keyword>
<evidence type="ECO:0000256" key="6">
    <source>
        <dbReference type="ARBA" id="ARBA00022781"/>
    </source>
</evidence>
<dbReference type="OrthoDB" id="9803053at2"/>
<feature type="domain" description="ATPase F1/V1/A1 complex alpha/beta subunit N-terminal" evidence="17">
    <location>
        <begin position="28"/>
        <end position="94"/>
    </location>
</feature>
<keyword evidence="12 14" id="KW-0066">ATP synthesis</keyword>
<comment type="function">
    <text evidence="1 14">Produces ATP from ADP in the presence of a proton gradient across the membrane. The alpha chain is a regulatory subunit.</text>
</comment>
<dbReference type="Pfam" id="PF00006">
    <property type="entry name" value="ATP-synt_ab"/>
    <property type="match status" value="1"/>
</dbReference>
<keyword evidence="14" id="KW-1003">Cell membrane</keyword>
<evidence type="ECO:0000256" key="13">
    <source>
        <dbReference type="ARBA" id="ARBA00026013"/>
    </source>
</evidence>
<comment type="similarity">
    <text evidence="3 14">Belongs to the ATPase alpha/beta chains family.</text>
</comment>
<feature type="site" description="Required for activity" evidence="14">
    <location>
        <position position="364"/>
    </location>
</feature>
<keyword evidence="4 14" id="KW-0813">Transport</keyword>
<dbReference type="GO" id="GO:0046933">
    <property type="term" value="F:proton-transporting ATP synthase activity, rotational mechanism"/>
    <property type="evidence" value="ECO:0007669"/>
    <property type="project" value="UniProtKB-UniRule"/>
</dbReference>
<dbReference type="HAMAP" id="MF_01346">
    <property type="entry name" value="ATP_synth_alpha_bact"/>
    <property type="match status" value="1"/>
</dbReference>
<dbReference type="EMBL" id="AP019860">
    <property type="protein sequence ID" value="BBM85838.1"/>
    <property type="molecule type" value="Genomic_DNA"/>
</dbReference>
<dbReference type="SUPFAM" id="SSF52540">
    <property type="entry name" value="P-loop containing nucleoside triphosphate hydrolases"/>
    <property type="match status" value="1"/>
</dbReference>
<dbReference type="PROSITE" id="PS00152">
    <property type="entry name" value="ATPASE_ALPHA_BETA"/>
    <property type="match status" value="1"/>
</dbReference>
<keyword evidence="9 14" id="KW-0406">Ion transport</keyword>
<evidence type="ECO:0000256" key="11">
    <source>
        <dbReference type="ARBA" id="ARBA00023196"/>
    </source>
</evidence>
<dbReference type="InterPro" id="IPR033732">
    <property type="entry name" value="ATP_synth_F1_a_nt-bd_dom"/>
</dbReference>
<sequence>MELQSLLKSTFSLLQETRENLEPRLTVNEVGSVKFISQSIAWVTGLRGVKAEEILLFEGGLRGIAFNIDADEVGVILLGESTFLKAGSDVYRTGEILQVPVGEKLIGRVVDALGEPIDHGPAIVTLQRRPIEAEAPGIMQRSPVVTPLFTGVKVIDALIPIGKGQRELILGDRQSGKTALAIDTIINQCDKDVICIYCTIGQQNSAVARIIAELKSHGAMSYSIVVATAGESPPGLQFIAPYAAMTMAEHFMNKGLDALVVFDDLTKHAWAYREISLLLNRPPGREAYPGDIFYIHSRLLERSTHLRKELGGGSLTALPIVEVEAQNISAYIPTNLISITDGQIYLSPSLFERGVLPAVDVGKSVSRVGGKTQFPTYRKIAGDLRLAYSQFEELESFVKFGTRLDAKTQETIHHGKRVREVLKQHLHDTLSAAQQIAIFIALNHGILDGVDLEDIVDVEKNICATFHRELPKIYKKINCGENITEEEVQQIVDIAKAVVDGDDHGKYE</sequence>
<dbReference type="InterPro" id="IPR000793">
    <property type="entry name" value="ATP_synth_asu_C"/>
</dbReference>
<evidence type="ECO:0000256" key="3">
    <source>
        <dbReference type="ARBA" id="ARBA00008936"/>
    </source>
</evidence>
<evidence type="ECO:0000256" key="14">
    <source>
        <dbReference type="HAMAP-Rule" id="MF_01346"/>
    </source>
</evidence>
<dbReference type="InterPro" id="IPR005294">
    <property type="entry name" value="ATP_synth_F1_asu"/>
</dbReference>
<dbReference type="GO" id="GO:0005524">
    <property type="term" value="F:ATP binding"/>
    <property type="evidence" value="ECO:0007669"/>
    <property type="project" value="UniProtKB-UniRule"/>
</dbReference>
<evidence type="ECO:0000259" key="17">
    <source>
        <dbReference type="Pfam" id="PF02874"/>
    </source>
</evidence>
<dbReference type="CDD" id="cd18113">
    <property type="entry name" value="ATP-synt_F1_alpha_C"/>
    <property type="match status" value="1"/>
</dbReference>
<evidence type="ECO:0000256" key="12">
    <source>
        <dbReference type="ARBA" id="ARBA00023310"/>
    </source>
</evidence>
<comment type="subunit">
    <text evidence="13">F-type ATPases have 2 components, CF(1) - the catalytic core - and CF(0) - the membrane proton channel. CF(1) has five subunits: alpha(3), beta(3), gamma(1), delta(1), epsilon(1). CF(0) has four main subunits: a(1), b(1), b'(1) and c(9-12).</text>
</comment>
<comment type="caution">
    <text evidence="14">Lacks conserved residue(s) required for the propagation of feature annotation.</text>
</comment>
<dbReference type="GO" id="GO:0045259">
    <property type="term" value="C:proton-transporting ATP synthase complex"/>
    <property type="evidence" value="ECO:0007669"/>
    <property type="project" value="UniProtKB-KW"/>
</dbReference>
<evidence type="ECO:0000256" key="2">
    <source>
        <dbReference type="ARBA" id="ARBA00004370"/>
    </source>
</evidence>
<dbReference type="RefSeq" id="WP_151969927.1">
    <property type="nucleotide sequence ID" value="NZ_AP019860.1"/>
</dbReference>
<dbReference type="InterPro" id="IPR027417">
    <property type="entry name" value="P-loop_NTPase"/>
</dbReference>
<feature type="domain" description="ATP synthase alpha subunit C-terminal" evidence="16">
    <location>
        <begin position="373"/>
        <end position="497"/>
    </location>
</feature>
<evidence type="ECO:0000313" key="18">
    <source>
        <dbReference type="EMBL" id="BBM85838.1"/>
    </source>
</evidence>
<comment type="catalytic activity">
    <reaction evidence="14">
        <text>ATP + H2O + 4 H(+)(in) = ADP + phosphate + 5 H(+)(out)</text>
        <dbReference type="Rhea" id="RHEA:57720"/>
        <dbReference type="ChEBI" id="CHEBI:15377"/>
        <dbReference type="ChEBI" id="CHEBI:15378"/>
        <dbReference type="ChEBI" id="CHEBI:30616"/>
        <dbReference type="ChEBI" id="CHEBI:43474"/>
        <dbReference type="ChEBI" id="CHEBI:456216"/>
        <dbReference type="EC" id="7.1.2.2"/>
    </reaction>
</comment>
<dbReference type="Pfam" id="PF00306">
    <property type="entry name" value="ATP-synt_ab_C"/>
    <property type="match status" value="1"/>
</dbReference>
<dbReference type="PANTHER" id="PTHR48082:SF2">
    <property type="entry name" value="ATP SYNTHASE SUBUNIT ALPHA, MITOCHONDRIAL"/>
    <property type="match status" value="1"/>
</dbReference>
<dbReference type="CDD" id="cd18116">
    <property type="entry name" value="ATP-synt_F1_alpha_N"/>
    <property type="match status" value="1"/>
</dbReference>
<feature type="domain" description="ATPase F1/V1/A1 complex alpha/beta subunit nucleotide-binding" evidence="15">
    <location>
        <begin position="151"/>
        <end position="366"/>
    </location>
</feature>
<dbReference type="InterPro" id="IPR000194">
    <property type="entry name" value="ATPase_F1/V1/A1_a/bsu_nucl-bd"/>
</dbReference>
<dbReference type="Gene3D" id="1.20.150.20">
    <property type="entry name" value="ATP synthase alpha/beta chain, C-terminal domain"/>
    <property type="match status" value="1"/>
</dbReference>
<keyword evidence="19" id="KW-1185">Reference proteome</keyword>
<protein>
    <recommendedName>
        <fullName evidence="14">ATP synthase subunit alpha</fullName>
        <ecNumber evidence="14">7.1.2.2</ecNumber>
    </recommendedName>
    <alternativeName>
        <fullName evidence="14">ATP synthase F1 sector subunit alpha</fullName>
    </alternativeName>
    <alternativeName>
        <fullName evidence="14">F-ATPase subunit alpha</fullName>
    </alternativeName>
</protein>
<dbReference type="Gene3D" id="2.40.30.20">
    <property type="match status" value="1"/>
</dbReference>
<dbReference type="GO" id="GO:0043531">
    <property type="term" value="F:ADP binding"/>
    <property type="evidence" value="ECO:0007669"/>
    <property type="project" value="TreeGrafter"/>
</dbReference>
<reference evidence="18 19" key="1">
    <citation type="submission" date="2019-08" db="EMBL/GenBank/DDBJ databases">
        <title>Complete genome sequence of Candidatus Uab amorphum.</title>
        <authorList>
            <person name="Shiratori T."/>
            <person name="Suzuki S."/>
            <person name="Kakizawa Y."/>
            <person name="Ishida K."/>
        </authorList>
    </citation>
    <scope>NUCLEOTIDE SEQUENCE [LARGE SCALE GENOMIC DNA]</scope>
    <source>
        <strain evidence="18 19">SRT547</strain>
    </source>
</reference>
<dbReference type="CDD" id="cd01132">
    <property type="entry name" value="F1-ATPase_alpha_CD"/>
    <property type="match status" value="1"/>
</dbReference>
<dbReference type="InterPro" id="IPR020003">
    <property type="entry name" value="ATPase_a/bsu_AS"/>
</dbReference>
<dbReference type="InterPro" id="IPR038376">
    <property type="entry name" value="ATP_synth_asu_C_sf"/>
</dbReference>
<evidence type="ECO:0000256" key="4">
    <source>
        <dbReference type="ARBA" id="ARBA00022448"/>
    </source>
</evidence>
<keyword evidence="10 14" id="KW-0472">Membrane</keyword>
<dbReference type="NCBIfam" id="NF009884">
    <property type="entry name" value="PRK13343.1"/>
    <property type="match status" value="1"/>
</dbReference>
<dbReference type="InterPro" id="IPR004100">
    <property type="entry name" value="ATPase_F1/V1/A1_a/bsu_N"/>
</dbReference>
<name>A0A5S9F4R7_UABAM</name>
<dbReference type="Gene3D" id="3.40.50.300">
    <property type="entry name" value="P-loop containing nucleotide triphosphate hydrolases"/>
    <property type="match status" value="1"/>
</dbReference>
<dbReference type="InterPro" id="IPR017710">
    <property type="entry name" value="Alt_ATP_synth_F1_asu"/>
</dbReference>
<dbReference type="PANTHER" id="PTHR48082">
    <property type="entry name" value="ATP SYNTHASE SUBUNIT ALPHA, MITOCHONDRIAL"/>
    <property type="match status" value="1"/>
</dbReference>
<dbReference type="SUPFAM" id="SSF50615">
    <property type="entry name" value="N-terminal domain of alpha and beta subunits of F1 ATP synthase"/>
    <property type="match status" value="1"/>
</dbReference>
<dbReference type="InterPro" id="IPR023366">
    <property type="entry name" value="ATP_synth_asu-like_sf"/>
</dbReference>
<dbReference type="KEGG" id="uam:UABAM_04216"/>
<dbReference type="GO" id="GO:0005886">
    <property type="term" value="C:plasma membrane"/>
    <property type="evidence" value="ECO:0007669"/>
    <property type="project" value="UniProtKB-SubCell"/>
</dbReference>
<keyword evidence="5 14" id="KW-0547">Nucleotide-binding</keyword>
<dbReference type="InterPro" id="IPR036121">
    <property type="entry name" value="ATPase_F1/V1/A1_a/bsu_N_sf"/>
</dbReference>
<evidence type="ECO:0000256" key="1">
    <source>
        <dbReference type="ARBA" id="ARBA00003784"/>
    </source>
</evidence>
<evidence type="ECO:0000256" key="7">
    <source>
        <dbReference type="ARBA" id="ARBA00022840"/>
    </source>
</evidence>
<gene>
    <name evidence="14" type="primary">atpA</name>
    <name evidence="18" type="ORF">UABAM_04216</name>
</gene>
<accession>A0A5S9F4R7</accession>
<organism evidence="18 19">
    <name type="scientific">Uabimicrobium amorphum</name>
    <dbReference type="NCBI Taxonomy" id="2596890"/>
    <lineage>
        <taxon>Bacteria</taxon>
        <taxon>Pseudomonadati</taxon>
        <taxon>Planctomycetota</taxon>
        <taxon>Candidatus Uabimicrobiia</taxon>
        <taxon>Candidatus Uabimicrobiales</taxon>
        <taxon>Candidatus Uabimicrobiaceae</taxon>
        <taxon>Candidatus Uabimicrobium</taxon>
    </lineage>
</organism>
<evidence type="ECO:0000259" key="15">
    <source>
        <dbReference type="Pfam" id="PF00006"/>
    </source>
</evidence>
<evidence type="ECO:0000256" key="9">
    <source>
        <dbReference type="ARBA" id="ARBA00023065"/>
    </source>
</evidence>
<evidence type="ECO:0000256" key="10">
    <source>
        <dbReference type="ARBA" id="ARBA00023136"/>
    </source>
</evidence>
<dbReference type="NCBIfam" id="TIGR00962">
    <property type="entry name" value="atpA"/>
    <property type="match status" value="1"/>
</dbReference>
<keyword evidence="6 14" id="KW-0375">Hydrogen ion transport</keyword>
<proteinExistence type="inferred from homology"/>
<evidence type="ECO:0000256" key="5">
    <source>
        <dbReference type="ARBA" id="ARBA00022741"/>
    </source>
</evidence>
<dbReference type="EC" id="7.1.2.2" evidence="14"/>
<dbReference type="NCBIfam" id="TIGR03324">
    <property type="entry name" value="alt_F1F0_F1_al"/>
    <property type="match status" value="1"/>
</dbReference>
<keyword evidence="8 14" id="KW-1278">Translocase</keyword>
<dbReference type="AlphaFoldDB" id="A0A5S9F4R7"/>
<dbReference type="Pfam" id="PF02874">
    <property type="entry name" value="ATP-synt_ab_N"/>
    <property type="match status" value="1"/>
</dbReference>
<dbReference type="SUPFAM" id="SSF47917">
    <property type="entry name" value="C-terminal domain of alpha and beta subunits of F1 ATP synthase"/>
    <property type="match status" value="1"/>
</dbReference>
<evidence type="ECO:0000259" key="16">
    <source>
        <dbReference type="Pfam" id="PF00306"/>
    </source>
</evidence>
<evidence type="ECO:0000256" key="8">
    <source>
        <dbReference type="ARBA" id="ARBA00022967"/>
    </source>
</evidence>
<comment type="subcellular location">
    <subcellularLocation>
        <location evidence="14">Cell membrane</location>
        <topology evidence="14">Peripheral membrane protein</topology>
    </subcellularLocation>
    <subcellularLocation>
        <location evidence="2">Membrane</location>
    </subcellularLocation>
</comment>
<dbReference type="Proteomes" id="UP000326354">
    <property type="component" value="Chromosome"/>
</dbReference>
<evidence type="ECO:0000313" key="19">
    <source>
        <dbReference type="Proteomes" id="UP000326354"/>
    </source>
</evidence>
<keyword evidence="7 14" id="KW-0067">ATP-binding</keyword>
<dbReference type="FunFam" id="3.40.50.300:FF:000002">
    <property type="entry name" value="ATP synthase subunit alpha"/>
    <property type="match status" value="1"/>
</dbReference>